<dbReference type="InterPro" id="IPR020843">
    <property type="entry name" value="ER"/>
</dbReference>
<protein>
    <recommendedName>
        <fullName evidence="1">Enoyl reductase (ER) domain-containing protein</fullName>
    </recommendedName>
</protein>
<dbReference type="InterPro" id="IPR036291">
    <property type="entry name" value="NAD(P)-bd_dom_sf"/>
</dbReference>
<evidence type="ECO:0000259" key="1">
    <source>
        <dbReference type="SMART" id="SM00829"/>
    </source>
</evidence>
<evidence type="ECO:0000313" key="2">
    <source>
        <dbReference type="EMBL" id="KAF5374341.1"/>
    </source>
</evidence>
<name>A0A8H5GZR9_9AGAR</name>
<dbReference type="Pfam" id="PF08240">
    <property type="entry name" value="ADH_N"/>
    <property type="match status" value="1"/>
</dbReference>
<feature type="domain" description="Enoyl reductase (ER)" evidence="1">
    <location>
        <begin position="58"/>
        <end position="353"/>
    </location>
</feature>
<gene>
    <name evidence="2" type="ORF">D9758_004697</name>
</gene>
<dbReference type="InterPro" id="IPR013154">
    <property type="entry name" value="ADH-like_N"/>
</dbReference>
<dbReference type="GO" id="GO:0016651">
    <property type="term" value="F:oxidoreductase activity, acting on NAD(P)H"/>
    <property type="evidence" value="ECO:0007669"/>
    <property type="project" value="InterPro"/>
</dbReference>
<dbReference type="InterPro" id="IPR047122">
    <property type="entry name" value="Trans-enoyl_RdTase-like"/>
</dbReference>
<accession>A0A8H5GZR9</accession>
<proteinExistence type="predicted"/>
<dbReference type="Gene3D" id="3.40.50.720">
    <property type="entry name" value="NAD(P)-binding Rossmann-like Domain"/>
    <property type="match status" value="1"/>
</dbReference>
<dbReference type="EMBL" id="JAACJM010000002">
    <property type="protein sequence ID" value="KAF5374341.1"/>
    <property type="molecule type" value="Genomic_DNA"/>
</dbReference>
<reference evidence="2 3" key="1">
    <citation type="journal article" date="2020" name="ISME J.">
        <title>Uncovering the hidden diversity of litter-decomposition mechanisms in mushroom-forming fungi.</title>
        <authorList>
            <person name="Floudas D."/>
            <person name="Bentzer J."/>
            <person name="Ahren D."/>
            <person name="Johansson T."/>
            <person name="Persson P."/>
            <person name="Tunlid A."/>
        </authorList>
    </citation>
    <scope>NUCLEOTIDE SEQUENCE [LARGE SCALE GENOMIC DNA]</scope>
    <source>
        <strain evidence="2 3">CBS 291.85</strain>
    </source>
</reference>
<evidence type="ECO:0000313" key="3">
    <source>
        <dbReference type="Proteomes" id="UP000559256"/>
    </source>
</evidence>
<dbReference type="OrthoDB" id="3233595at2759"/>
<dbReference type="InterPro" id="IPR011032">
    <property type="entry name" value="GroES-like_sf"/>
</dbReference>
<sequence>MTSPSERAYKKRNYKAQNHYQISATSNYNTKPIKFHCESNTAMSNDQQQALLILSKQGAFAVTTIPKPLPIPKGELLVKVHAAALDHIDWKIQAYGLLYPEDKYPVIPGLDIAGEVEEVGEGVIHFQKGDRVFFSGDFRNEYSGYQQYTRVPADIVAKIPEKLSYSQAASIPVGIATAAIGLHACRHESSVKDIKGKTALVIGASGSVGQFGATDCIDRAKVPFSTLTRSIINSTSTSSTPVEVVYDAFGSAESQLAGYDTLVKGGALISTGPNQFKDRSEGDGKTFIGVYGNTHVEKNRAFSSQLFENLPLMIERGIIVPNEVEDLEGGLNGIADGLKRLRDGEISGVKLVANPQETKV</sequence>
<dbReference type="PANTHER" id="PTHR45348">
    <property type="entry name" value="HYPOTHETICAL OXIDOREDUCTASE (EUROFUNG)"/>
    <property type="match status" value="1"/>
</dbReference>
<keyword evidence="3" id="KW-1185">Reference proteome</keyword>
<dbReference type="SUPFAM" id="SSF50129">
    <property type="entry name" value="GroES-like"/>
    <property type="match status" value="1"/>
</dbReference>
<dbReference type="SMART" id="SM00829">
    <property type="entry name" value="PKS_ER"/>
    <property type="match status" value="1"/>
</dbReference>
<organism evidence="2 3">
    <name type="scientific">Tetrapyrgos nigripes</name>
    <dbReference type="NCBI Taxonomy" id="182062"/>
    <lineage>
        <taxon>Eukaryota</taxon>
        <taxon>Fungi</taxon>
        <taxon>Dikarya</taxon>
        <taxon>Basidiomycota</taxon>
        <taxon>Agaricomycotina</taxon>
        <taxon>Agaricomycetes</taxon>
        <taxon>Agaricomycetidae</taxon>
        <taxon>Agaricales</taxon>
        <taxon>Marasmiineae</taxon>
        <taxon>Marasmiaceae</taxon>
        <taxon>Tetrapyrgos</taxon>
    </lineage>
</organism>
<dbReference type="PANTHER" id="PTHR45348:SF2">
    <property type="entry name" value="ZINC-TYPE ALCOHOL DEHYDROGENASE-LIKE PROTEIN C2E1P3.01"/>
    <property type="match status" value="1"/>
</dbReference>
<dbReference type="CDD" id="cd08249">
    <property type="entry name" value="enoyl_reductase_like"/>
    <property type="match status" value="1"/>
</dbReference>
<comment type="caution">
    <text evidence="2">The sequence shown here is derived from an EMBL/GenBank/DDBJ whole genome shotgun (WGS) entry which is preliminary data.</text>
</comment>
<dbReference type="SUPFAM" id="SSF51735">
    <property type="entry name" value="NAD(P)-binding Rossmann-fold domains"/>
    <property type="match status" value="1"/>
</dbReference>
<dbReference type="AlphaFoldDB" id="A0A8H5GZR9"/>
<dbReference type="Proteomes" id="UP000559256">
    <property type="component" value="Unassembled WGS sequence"/>
</dbReference>
<dbReference type="Gene3D" id="3.90.180.10">
    <property type="entry name" value="Medium-chain alcohol dehydrogenases, catalytic domain"/>
    <property type="match status" value="2"/>
</dbReference>